<keyword evidence="4 7" id="KW-0812">Transmembrane</keyword>
<dbReference type="GO" id="GO:0009252">
    <property type="term" value="P:peptidoglycan biosynthetic process"/>
    <property type="evidence" value="ECO:0007669"/>
    <property type="project" value="UniProtKB-UniRule"/>
</dbReference>
<name>A0A1I6JK03_9FIRM</name>
<dbReference type="AlphaFoldDB" id="A0A1I6JK03"/>
<dbReference type="Pfam" id="PF00953">
    <property type="entry name" value="Glycos_transf_4"/>
    <property type="match status" value="1"/>
</dbReference>
<keyword evidence="3 7" id="KW-0808">Transferase</keyword>
<comment type="subcellular location">
    <subcellularLocation>
        <location evidence="7">Cell membrane</location>
        <topology evidence="7">Multi-pass membrane protein</topology>
    </subcellularLocation>
    <subcellularLocation>
        <location evidence="1">Membrane</location>
        <topology evidence="1">Multi-pass membrane protein</topology>
    </subcellularLocation>
</comment>
<dbReference type="RefSeq" id="WP_031472732.1">
    <property type="nucleotide sequence ID" value="NZ_FOZC01000008.1"/>
</dbReference>
<comment type="function">
    <text evidence="7">Catalyzes the initial step of the lipid cycle reactions in the biosynthesis of the cell wall peptidoglycan: transfers peptidoglycan precursor phospho-MurNAc-pentapeptide from UDP-MurNAc-pentapeptide onto the lipid carrier undecaprenyl phosphate, yielding undecaprenyl-pyrophosphoryl-MurNAc-pentapeptide, known as lipid I.</text>
</comment>
<feature type="binding site" evidence="9">
    <location>
        <position position="169"/>
    </location>
    <ligand>
        <name>Mg(2+)</name>
        <dbReference type="ChEBI" id="CHEBI:18420"/>
    </ligand>
</feature>
<dbReference type="GO" id="GO:0046872">
    <property type="term" value="F:metal ion binding"/>
    <property type="evidence" value="ECO:0007669"/>
    <property type="project" value="UniProtKB-KW"/>
</dbReference>
<feature type="transmembrane region" description="Helical" evidence="7">
    <location>
        <begin position="50"/>
        <end position="71"/>
    </location>
</feature>
<keyword evidence="7" id="KW-0133">Cell shape</keyword>
<keyword evidence="6 7" id="KW-0472">Membrane</keyword>
<dbReference type="HAMAP" id="MF_00038">
    <property type="entry name" value="MraY"/>
    <property type="match status" value="1"/>
</dbReference>
<dbReference type="GO" id="GO:0008360">
    <property type="term" value="P:regulation of cell shape"/>
    <property type="evidence" value="ECO:0007669"/>
    <property type="project" value="UniProtKB-KW"/>
</dbReference>
<evidence type="ECO:0000256" key="5">
    <source>
        <dbReference type="ARBA" id="ARBA00022989"/>
    </source>
</evidence>
<keyword evidence="7" id="KW-0961">Cell wall biogenesis/degradation</keyword>
<dbReference type="PROSITE" id="PS01347">
    <property type="entry name" value="MRAY_1"/>
    <property type="match status" value="1"/>
</dbReference>
<keyword evidence="7" id="KW-0132">Cell division</keyword>
<evidence type="ECO:0000256" key="7">
    <source>
        <dbReference type="HAMAP-Rule" id="MF_00038"/>
    </source>
</evidence>
<keyword evidence="7" id="KW-0573">Peptidoglycan synthesis</keyword>
<dbReference type="InterPro" id="IPR003524">
    <property type="entry name" value="PNAcMuramoyl-5peptid_Trfase"/>
</dbReference>
<comment type="cofactor">
    <cofactor evidence="7 9">
        <name>Mg(2+)</name>
        <dbReference type="ChEBI" id="CHEBI:18420"/>
    </cofactor>
</comment>
<protein>
    <recommendedName>
        <fullName evidence="7 8">Phospho-N-acetylmuramoyl-pentapeptide-transferase</fullName>
        <ecNumber evidence="7 8">2.7.8.13</ecNumber>
    </recommendedName>
    <alternativeName>
        <fullName evidence="7">UDP-MurNAc-pentapeptide phosphotransferase</fullName>
    </alternativeName>
</protein>
<gene>
    <name evidence="7" type="primary">mraY</name>
    <name evidence="10" type="ORF">SAMN02910262_01598</name>
</gene>
<dbReference type="GO" id="GO:0008963">
    <property type="term" value="F:phospho-N-acetylmuramoyl-pentapeptide-transferase activity"/>
    <property type="evidence" value="ECO:0007669"/>
    <property type="project" value="UniProtKB-UniRule"/>
</dbReference>
<keyword evidence="7 9" id="KW-0460">Magnesium</keyword>
<comment type="catalytic activity">
    <reaction evidence="7">
        <text>UDP-N-acetyl-alpha-D-muramoyl-L-alanyl-gamma-D-glutamyl-meso-2,6-diaminopimeloyl-D-alanyl-D-alanine + di-trans,octa-cis-undecaprenyl phosphate = di-trans,octa-cis-undecaprenyl diphospho-N-acetyl-alpha-D-muramoyl-L-alanyl-D-glutamyl-meso-2,6-diaminopimeloyl-D-alanyl-D-alanine + UMP</text>
        <dbReference type="Rhea" id="RHEA:28386"/>
        <dbReference type="ChEBI" id="CHEBI:57865"/>
        <dbReference type="ChEBI" id="CHEBI:60392"/>
        <dbReference type="ChEBI" id="CHEBI:61386"/>
        <dbReference type="ChEBI" id="CHEBI:61387"/>
        <dbReference type="EC" id="2.7.8.13"/>
    </reaction>
</comment>
<dbReference type="PROSITE" id="PS01348">
    <property type="entry name" value="MRAY_2"/>
    <property type="match status" value="1"/>
</dbReference>
<dbReference type="CDD" id="cd06852">
    <property type="entry name" value="GT_MraY"/>
    <property type="match status" value="1"/>
</dbReference>
<evidence type="ECO:0000256" key="4">
    <source>
        <dbReference type="ARBA" id="ARBA00022692"/>
    </source>
</evidence>
<feature type="transmembrane region" description="Helical" evidence="7">
    <location>
        <begin position="249"/>
        <end position="272"/>
    </location>
</feature>
<comment type="similarity">
    <text evidence="2 7">Belongs to the glycosyltransferase 4 family. MraY subfamily.</text>
</comment>
<dbReference type="UniPathway" id="UPA00219"/>
<organism evidence="10 11">
    <name type="scientific">[Clostridium] aminophilum</name>
    <dbReference type="NCBI Taxonomy" id="1526"/>
    <lineage>
        <taxon>Bacteria</taxon>
        <taxon>Bacillati</taxon>
        <taxon>Bacillota</taxon>
        <taxon>Clostridia</taxon>
        <taxon>Lachnospirales</taxon>
        <taxon>Lachnospiraceae</taxon>
    </lineage>
</organism>
<dbReference type="EMBL" id="FOZC01000008">
    <property type="protein sequence ID" value="SFR79262.1"/>
    <property type="molecule type" value="Genomic_DNA"/>
</dbReference>
<keyword evidence="7 9" id="KW-0479">Metal-binding</keyword>
<keyword evidence="7" id="KW-1003">Cell membrane</keyword>
<feature type="transmembrane region" description="Helical" evidence="7">
    <location>
        <begin position="77"/>
        <end position="97"/>
    </location>
</feature>
<feature type="transmembrane region" description="Helical" evidence="7">
    <location>
        <begin position="6"/>
        <end position="29"/>
    </location>
</feature>
<sequence>MAVRDTIIALLAAFAVTAALCPYIIPILHRFKFGQEVRDDGPQSHLKKQGTPTMGGVMILAGFLVPVLIFSPSYPEMIPVAFLTIGFGLIGFADDFLKIHKHQSEGLNPKQKLAMQIAVTAAFAWYIAAKSEAGCAMRIPFWKEELVLPTVIFVPALFFIVLGTDNGTNFTDGLDGLLSSVTLPIAGLLAVISIAGGWGISPAAGAMIGALMGFLLFNAHPAKVFMGDTGSLAIGGFVAGSAFMMRIPIFIAIFGFIYMIEVISVIIQVGYFKKTHGKRFFRMAPIHHHFELGGASETQIVNAFSIVTFLLCLAAYLGM</sequence>
<feature type="transmembrane region" description="Helical" evidence="7">
    <location>
        <begin position="184"/>
        <end position="217"/>
    </location>
</feature>
<comment type="pathway">
    <text evidence="7">Cell wall biogenesis; peptidoglycan biosynthesis.</text>
</comment>
<dbReference type="Proteomes" id="UP000214760">
    <property type="component" value="Unassembled WGS sequence"/>
</dbReference>
<feature type="transmembrane region" description="Helical" evidence="7">
    <location>
        <begin position="146"/>
        <end position="164"/>
    </location>
</feature>
<dbReference type="GO" id="GO:0005886">
    <property type="term" value="C:plasma membrane"/>
    <property type="evidence" value="ECO:0007669"/>
    <property type="project" value="UniProtKB-SubCell"/>
</dbReference>
<feature type="transmembrane region" description="Helical" evidence="7">
    <location>
        <begin position="224"/>
        <end position="243"/>
    </location>
</feature>
<evidence type="ECO:0000256" key="9">
    <source>
        <dbReference type="PIRSR" id="PIRSR600715-1"/>
    </source>
</evidence>
<evidence type="ECO:0000313" key="10">
    <source>
        <dbReference type="EMBL" id="SFR79262.1"/>
    </source>
</evidence>
<proteinExistence type="inferred from homology"/>
<evidence type="ECO:0000256" key="2">
    <source>
        <dbReference type="ARBA" id="ARBA00005583"/>
    </source>
</evidence>
<keyword evidence="7" id="KW-0131">Cell cycle</keyword>
<dbReference type="GO" id="GO:0051992">
    <property type="term" value="F:UDP-N-acetylmuramoyl-L-alanyl-D-glutamyl-meso-2,6-diaminopimelyl-D-alanyl-D-alanine:undecaprenyl-phosphate transferase activity"/>
    <property type="evidence" value="ECO:0007669"/>
    <property type="project" value="RHEA"/>
</dbReference>
<dbReference type="GO" id="GO:0051301">
    <property type="term" value="P:cell division"/>
    <property type="evidence" value="ECO:0007669"/>
    <property type="project" value="UniProtKB-KW"/>
</dbReference>
<evidence type="ECO:0000256" key="1">
    <source>
        <dbReference type="ARBA" id="ARBA00004141"/>
    </source>
</evidence>
<keyword evidence="5 7" id="KW-1133">Transmembrane helix</keyword>
<dbReference type="NCBIfam" id="TIGR00445">
    <property type="entry name" value="mraY"/>
    <property type="match status" value="1"/>
</dbReference>
<evidence type="ECO:0000256" key="6">
    <source>
        <dbReference type="ARBA" id="ARBA00023136"/>
    </source>
</evidence>
<dbReference type="InterPro" id="IPR018480">
    <property type="entry name" value="PNAcMuramoyl-5peptid_Trfase_CS"/>
</dbReference>
<dbReference type="EC" id="2.7.8.13" evidence="7 8"/>
<dbReference type="InterPro" id="IPR000715">
    <property type="entry name" value="Glycosyl_transferase_4"/>
</dbReference>
<accession>A0A1I6JK03</accession>
<dbReference type="GO" id="GO:0071555">
    <property type="term" value="P:cell wall organization"/>
    <property type="evidence" value="ECO:0007669"/>
    <property type="project" value="UniProtKB-KW"/>
</dbReference>
<evidence type="ECO:0000256" key="8">
    <source>
        <dbReference type="NCBIfam" id="TIGR00445"/>
    </source>
</evidence>
<reference evidence="10 11" key="1">
    <citation type="submission" date="2016-10" db="EMBL/GenBank/DDBJ databases">
        <authorList>
            <person name="de Groot N.N."/>
        </authorList>
    </citation>
    <scope>NUCLEOTIDE SEQUENCE [LARGE SCALE GENOMIC DNA]</scope>
    <source>
        <strain evidence="10 11">F</strain>
    </source>
</reference>
<evidence type="ECO:0000256" key="3">
    <source>
        <dbReference type="ARBA" id="ARBA00022679"/>
    </source>
</evidence>
<evidence type="ECO:0000313" key="11">
    <source>
        <dbReference type="Proteomes" id="UP000214760"/>
    </source>
</evidence>
<dbReference type="Pfam" id="PF10555">
    <property type="entry name" value="MraY_sig1"/>
    <property type="match status" value="1"/>
</dbReference>
<feature type="binding site" evidence="9">
    <location>
        <position position="228"/>
    </location>
    <ligand>
        <name>Mg(2+)</name>
        <dbReference type="ChEBI" id="CHEBI:18420"/>
    </ligand>
</feature>
<feature type="transmembrane region" description="Helical" evidence="7">
    <location>
        <begin position="300"/>
        <end position="318"/>
    </location>
</feature>
<dbReference type="PANTHER" id="PTHR22926:SF5">
    <property type="entry name" value="PHOSPHO-N-ACETYLMURAMOYL-PENTAPEPTIDE-TRANSFERASE HOMOLOG"/>
    <property type="match status" value="1"/>
</dbReference>
<dbReference type="PANTHER" id="PTHR22926">
    <property type="entry name" value="PHOSPHO-N-ACETYLMURAMOYL-PENTAPEPTIDE-TRANSFERASE"/>
    <property type="match status" value="1"/>
</dbReference>